<evidence type="ECO:0000256" key="2">
    <source>
        <dbReference type="SAM" id="Phobius"/>
    </source>
</evidence>
<comment type="caution">
    <text evidence="3">The sequence shown here is derived from an EMBL/GenBank/DDBJ whole genome shotgun (WGS) entry which is preliminary data.</text>
</comment>
<evidence type="ECO:0000313" key="4">
    <source>
        <dbReference type="Proteomes" id="UP001499843"/>
    </source>
</evidence>
<keyword evidence="4" id="KW-1185">Reference proteome</keyword>
<dbReference type="Proteomes" id="UP001499843">
    <property type="component" value="Unassembled WGS sequence"/>
</dbReference>
<keyword evidence="2" id="KW-0472">Membrane</keyword>
<sequence>MSPRPRPTPEPTMPPLPGTRPRPASRRSGTAAVLVAVAGVTAVLVAGVAALALVLAPAAPPHAGPTSPYTGPASPSPGVRFSTGWAPFAPLRTHQGQGPGVLTLTGVSGEGLITLTHDGAGAFVVTAAASDGGERLLVDSTGRYTGTRLIGSRDGGPRDLTVRVQADGAWTAITKPLTQAQVWQGSTVQSQGDQVLRMDRPVGRHTTARATHPGAGIFVLDVLGDRTEQQVNATGAYSGEFLLRTGTTFVDVRAQGAWTLTRP</sequence>
<keyword evidence="2" id="KW-1133">Transmembrane helix</keyword>
<organism evidence="3 4">
    <name type="scientific">Nonomuraea monospora</name>
    <dbReference type="NCBI Taxonomy" id="568818"/>
    <lineage>
        <taxon>Bacteria</taxon>
        <taxon>Bacillati</taxon>
        <taxon>Actinomycetota</taxon>
        <taxon>Actinomycetes</taxon>
        <taxon>Streptosporangiales</taxon>
        <taxon>Streptosporangiaceae</taxon>
        <taxon>Nonomuraea</taxon>
    </lineage>
</organism>
<accession>A0ABP5PM74</accession>
<feature type="region of interest" description="Disordered" evidence="1">
    <location>
        <begin position="61"/>
        <end position="81"/>
    </location>
</feature>
<feature type="transmembrane region" description="Helical" evidence="2">
    <location>
        <begin position="30"/>
        <end position="56"/>
    </location>
</feature>
<name>A0ABP5PM74_9ACTN</name>
<keyword evidence="2" id="KW-0812">Transmembrane</keyword>
<feature type="region of interest" description="Disordered" evidence="1">
    <location>
        <begin position="1"/>
        <end position="26"/>
    </location>
</feature>
<evidence type="ECO:0000256" key="1">
    <source>
        <dbReference type="SAM" id="MobiDB-lite"/>
    </source>
</evidence>
<evidence type="ECO:0000313" key="3">
    <source>
        <dbReference type="EMBL" id="GAA2212559.1"/>
    </source>
</evidence>
<reference evidence="4" key="1">
    <citation type="journal article" date="2019" name="Int. J. Syst. Evol. Microbiol.">
        <title>The Global Catalogue of Microorganisms (GCM) 10K type strain sequencing project: providing services to taxonomists for standard genome sequencing and annotation.</title>
        <authorList>
            <consortium name="The Broad Institute Genomics Platform"/>
            <consortium name="The Broad Institute Genome Sequencing Center for Infectious Disease"/>
            <person name="Wu L."/>
            <person name="Ma J."/>
        </authorList>
    </citation>
    <scope>NUCLEOTIDE SEQUENCE [LARGE SCALE GENOMIC DNA]</scope>
    <source>
        <strain evidence="4">JCM 16114</strain>
    </source>
</reference>
<protein>
    <submittedName>
        <fullName evidence="3">Uncharacterized protein</fullName>
    </submittedName>
</protein>
<feature type="compositionally biased region" description="Pro residues" evidence="1">
    <location>
        <begin position="1"/>
        <end position="20"/>
    </location>
</feature>
<proteinExistence type="predicted"/>
<gene>
    <name evidence="3" type="ORF">GCM10009850_080210</name>
</gene>
<dbReference type="EMBL" id="BAAAQX010000027">
    <property type="protein sequence ID" value="GAA2212559.1"/>
    <property type="molecule type" value="Genomic_DNA"/>
</dbReference>